<dbReference type="RefSeq" id="XP_002340744.1">
    <property type="nucleotide sequence ID" value="XM_002340703.1"/>
</dbReference>
<evidence type="ECO:0000313" key="3">
    <source>
        <dbReference type="Proteomes" id="UP000001745"/>
    </source>
</evidence>
<dbReference type="AlphaFoldDB" id="B8LYJ9"/>
<gene>
    <name evidence="2" type="ORF">TSTA_067860</name>
</gene>
<sequence>MGLREFFKSHKNMKGKTGRTQESSSNTTLTVNSSYANRDSWDEAYDALRTENEDLIRKVLLSRHRNRSSRREEQLRQVVTTVVDEVDLAKWQTKAGSHSFILRGQFDQAVKIVIASKDFISSAVSSDPHAALA</sequence>
<proteinExistence type="predicted"/>
<reference evidence="3" key="1">
    <citation type="journal article" date="2015" name="Genome Announc.">
        <title>Genome sequence of the AIDS-associated pathogen Penicillium marneffei (ATCC18224) and its near taxonomic relative Talaromyces stipitatus (ATCC10500).</title>
        <authorList>
            <person name="Nierman W.C."/>
            <person name="Fedorova-Abrams N.D."/>
            <person name="Andrianopoulos A."/>
        </authorList>
    </citation>
    <scope>NUCLEOTIDE SEQUENCE [LARGE SCALE GENOMIC DNA]</scope>
    <source>
        <strain evidence="3">ATCC 10500 / CBS 375.48 / QM 6759 / NRRL 1006</strain>
    </source>
</reference>
<name>B8LYJ9_TALSN</name>
<organism evidence="2 3">
    <name type="scientific">Talaromyces stipitatus (strain ATCC 10500 / CBS 375.48 / QM 6759 / NRRL 1006)</name>
    <name type="common">Penicillium stipitatum</name>
    <dbReference type="NCBI Taxonomy" id="441959"/>
    <lineage>
        <taxon>Eukaryota</taxon>
        <taxon>Fungi</taxon>
        <taxon>Dikarya</taxon>
        <taxon>Ascomycota</taxon>
        <taxon>Pezizomycotina</taxon>
        <taxon>Eurotiomycetes</taxon>
        <taxon>Eurotiomycetidae</taxon>
        <taxon>Eurotiales</taxon>
        <taxon>Trichocomaceae</taxon>
        <taxon>Talaromyces</taxon>
        <taxon>Talaromyces sect. Talaromyces</taxon>
    </lineage>
</organism>
<evidence type="ECO:0000256" key="1">
    <source>
        <dbReference type="SAM" id="MobiDB-lite"/>
    </source>
</evidence>
<evidence type="ECO:0008006" key="4">
    <source>
        <dbReference type="Google" id="ProtNLM"/>
    </source>
</evidence>
<dbReference type="InParanoid" id="B8LYJ9"/>
<keyword evidence="3" id="KW-1185">Reference proteome</keyword>
<feature type="compositionally biased region" description="Low complexity" evidence="1">
    <location>
        <begin position="23"/>
        <end position="32"/>
    </location>
</feature>
<feature type="region of interest" description="Disordered" evidence="1">
    <location>
        <begin position="1"/>
        <end position="32"/>
    </location>
</feature>
<dbReference type="Proteomes" id="UP000001745">
    <property type="component" value="Unassembled WGS sequence"/>
</dbReference>
<dbReference type="PhylomeDB" id="B8LYJ9"/>
<protein>
    <recommendedName>
        <fullName evidence="4">NWD NACHT-NTPase N-terminal domain-containing protein</fullName>
    </recommendedName>
</protein>
<dbReference type="HOGENOM" id="CLU_1908100_0_0_1"/>
<dbReference type="EMBL" id="EQ962652">
    <property type="protein sequence ID" value="EED23357.1"/>
    <property type="molecule type" value="Genomic_DNA"/>
</dbReference>
<dbReference type="VEuPathDB" id="FungiDB:TSTA_067860"/>
<dbReference type="STRING" id="441959.B8LYJ9"/>
<accession>B8LYJ9</accession>
<dbReference type="OrthoDB" id="4497594at2759"/>
<evidence type="ECO:0000313" key="2">
    <source>
        <dbReference type="EMBL" id="EED23357.1"/>
    </source>
</evidence>
<dbReference type="GeneID" id="8105635"/>